<dbReference type="EMBL" id="JADWYR010000003">
    <property type="protein sequence ID" value="MBG9378686.1"/>
    <property type="molecule type" value="Genomic_DNA"/>
</dbReference>
<feature type="chain" id="PRO_5037474258" evidence="1">
    <location>
        <begin position="30"/>
        <end position="278"/>
    </location>
</feature>
<dbReference type="Pfam" id="PF00149">
    <property type="entry name" value="Metallophos"/>
    <property type="match status" value="1"/>
</dbReference>
<keyword evidence="1" id="KW-0732">Signal</keyword>
<name>A0A931H0B5_9BACT</name>
<dbReference type="AlphaFoldDB" id="A0A931H0B5"/>
<sequence length="278" mass="32011">MYINRRKFLQLGFRSAVIISAGNAMQSFAAADFTMPRKEEVLLRFAIASDGHYGQPGTAFDEMHKEMVAWINAERANRGVDFTFINGDLLHDDPAMLPLVKQQWDMLVMPYHVSHGNHDRVNENVWEQTWNTRWHYAFEHGDTGFIVLNSADDSGKYICPDAGWTKEQLAKYDHKKQLFVFMHITPFNWTKAGLPCPELVNMFGSQKNLKAVFHGHDHDQDNVKEHENKYYFFDSHAGGNWGTPYRGYRIVEVLKTGAIVTYQINPVLKTSVNNNRIV</sequence>
<dbReference type="RefSeq" id="WP_196992780.1">
    <property type="nucleotide sequence ID" value="NZ_JADWYR010000003.1"/>
</dbReference>
<organism evidence="3 4">
    <name type="scientific">Panacibacter microcysteis</name>
    <dbReference type="NCBI Taxonomy" id="2793269"/>
    <lineage>
        <taxon>Bacteria</taxon>
        <taxon>Pseudomonadati</taxon>
        <taxon>Bacteroidota</taxon>
        <taxon>Chitinophagia</taxon>
        <taxon>Chitinophagales</taxon>
        <taxon>Chitinophagaceae</taxon>
        <taxon>Panacibacter</taxon>
    </lineage>
</organism>
<evidence type="ECO:0000313" key="3">
    <source>
        <dbReference type="EMBL" id="MBG9378686.1"/>
    </source>
</evidence>
<dbReference type="Proteomes" id="UP000628448">
    <property type="component" value="Unassembled WGS sequence"/>
</dbReference>
<dbReference type="PROSITE" id="PS51318">
    <property type="entry name" value="TAT"/>
    <property type="match status" value="1"/>
</dbReference>
<dbReference type="GO" id="GO:0016787">
    <property type="term" value="F:hydrolase activity"/>
    <property type="evidence" value="ECO:0007669"/>
    <property type="project" value="InterPro"/>
</dbReference>
<comment type="caution">
    <text evidence="3">The sequence shown here is derived from an EMBL/GenBank/DDBJ whole genome shotgun (WGS) entry which is preliminary data.</text>
</comment>
<dbReference type="InterPro" id="IPR006311">
    <property type="entry name" value="TAT_signal"/>
</dbReference>
<reference evidence="3" key="1">
    <citation type="submission" date="2020-11" db="EMBL/GenBank/DDBJ databases">
        <title>Bacterial whole genome sequence for Panacibacter sp. DH6.</title>
        <authorList>
            <person name="Le V."/>
            <person name="Ko S."/>
            <person name="Ahn C.-Y."/>
            <person name="Oh H.-M."/>
        </authorList>
    </citation>
    <scope>NUCLEOTIDE SEQUENCE</scope>
    <source>
        <strain evidence="3">DH6</strain>
    </source>
</reference>
<feature type="signal peptide" evidence="1">
    <location>
        <begin position="1"/>
        <end position="29"/>
    </location>
</feature>
<dbReference type="SUPFAM" id="SSF56300">
    <property type="entry name" value="Metallo-dependent phosphatases"/>
    <property type="match status" value="1"/>
</dbReference>
<feature type="domain" description="Calcineurin-like phosphoesterase" evidence="2">
    <location>
        <begin position="43"/>
        <end position="219"/>
    </location>
</feature>
<protein>
    <submittedName>
        <fullName evidence="3">Metallophosphoesterase</fullName>
    </submittedName>
</protein>
<dbReference type="InterPro" id="IPR051918">
    <property type="entry name" value="STPP_CPPED1"/>
</dbReference>
<dbReference type="InterPro" id="IPR029052">
    <property type="entry name" value="Metallo-depent_PP-like"/>
</dbReference>
<evidence type="ECO:0000313" key="4">
    <source>
        <dbReference type="Proteomes" id="UP000628448"/>
    </source>
</evidence>
<dbReference type="Gene3D" id="3.60.21.10">
    <property type="match status" value="1"/>
</dbReference>
<dbReference type="PANTHER" id="PTHR43143:SF1">
    <property type="entry name" value="SERINE_THREONINE-PROTEIN PHOSPHATASE CPPED1"/>
    <property type="match status" value="1"/>
</dbReference>
<dbReference type="InterPro" id="IPR004843">
    <property type="entry name" value="Calcineurin-like_PHP"/>
</dbReference>
<proteinExistence type="predicted"/>
<evidence type="ECO:0000259" key="2">
    <source>
        <dbReference type="Pfam" id="PF00149"/>
    </source>
</evidence>
<gene>
    <name evidence="3" type="ORF">I5907_20810</name>
</gene>
<evidence type="ECO:0000256" key="1">
    <source>
        <dbReference type="SAM" id="SignalP"/>
    </source>
</evidence>
<accession>A0A931H0B5</accession>
<keyword evidence="4" id="KW-1185">Reference proteome</keyword>
<dbReference type="PANTHER" id="PTHR43143">
    <property type="entry name" value="METALLOPHOSPHOESTERASE, CALCINEURIN SUPERFAMILY"/>
    <property type="match status" value="1"/>
</dbReference>